<dbReference type="AlphaFoldDB" id="A0AAD7E2H8"/>
<comment type="caution">
    <text evidence="1">The sequence shown here is derived from an EMBL/GenBank/DDBJ whole genome shotgun (WGS) entry which is preliminary data.</text>
</comment>
<keyword evidence="2" id="KW-1185">Reference proteome</keyword>
<accession>A0AAD7E2H8</accession>
<evidence type="ECO:0000313" key="1">
    <source>
        <dbReference type="EMBL" id="KAJ7223553.1"/>
    </source>
</evidence>
<evidence type="ECO:0000313" key="2">
    <source>
        <dbReference type="Proteomes" id="UP001219525"/>
    </source>
</evidence>
<proteinExistence type="predicted"/>
<gene>
    <name evidence="1" type="ORF">GGX14DRAFT_387865</name>
</gene>
<dbReference type="Proteomes" id="UP001219525">
    <property type="component" value="Unassembled WGS sequence"/>
</dbReference>
<organism evidence="1 2">
    <name type="scientific">Mycena pura</name>
    <dbReference type="NCBI Taxonomy" id="153505"/>
    <lineage>
        <taxon>Eukaryota</taxon>
        <taxon>Fungi</taxon>
        <taxon>Dikarya</taxon>
        <taxon>Basidiomycota</taxon>
        <taxon>Agaricomycotina</taxon>
        <taxon>Agaricomycetes</taxon>
        <taxon>Agaricomycetidae</taxon>
        <taxon>Agaricales</taxon>
        <taxon>Marasmiineae</taxon>
        <taxon>Mycenaceae</taxon>
        <taxon>Mycena</taxon>
    </lineage>
</organism>
<protein>
    <submittedName>
        <fullName evidence="1">Uncharacterized protein</fullName>
    </submittedName>
</protein>
<name>A0AAD7E2H8_9AGAR</name>
<dbReference type="EMBL" id="JARJCW010000006">
    <property type="protein sequence ID" value="KAJ7223553.1"/>
    <property type="molecule type" value="Genomic_DNA"/>
</dbReference>
<sequence>MSGSPSSVTYAGPCTCVIVAVTPAWCITCTGGQVFEEGGKGDSAGARRGTAGAAAIGPLVEGHEAAQGGEGAEPLPVAPEPNIGIWYSGIPVFRNPTLFARKSLWRIGLVVDENLGF</sequence>
<reference evidence="1" key="1">
    <citation type="submission" date="2023-03" db="EMBL/GenBank/DDBJ databases">
        <title>Massive genome expansion in bonnet fungi (Mycena s.s.) driven by repeated elements and novel gene families across ecological guilds.</title>
        <authorList>
            <consortium name="Lawrence Berkeley National Laboratory"/>
            <person name="Harder C.B."/>
            <person name="Miyauchi S."/>
            <person name="Viragh M."/>
            <person name="Kuo A."/>
            <person name="Thoen E."/>
            <person name="Andreopoulos B."/>
            <person name="Lu D."/>
            <person name="Skrede I."/>
            <person name="Drula E."/>
            <person name="Henrissat B."/>
            <person name="Morin E."/>
            <person name="Kohler A."/>
            <person name="Barry K."/>
            <person name="LaButti K."/>
            <person name="Morin E."/>
            <person name="Salamov A."/>
            <person name="Lipzen A."/>
            <person name="Mereny Z."/>
            <person name="Hegedus B."/>
            <person name="Baldrian P."/>
            <person name="Stursova M."/>
            <person name="Weitz H."/>
            <person name="Taylor A."/>
            <person name="Grigoriev I.V."/>
            <person name="Nagy L.G."/>
            <person name="Martin F."/>
            <person name="Kauserud H."/>
        </authorList>
    </citation>
    <scope>NUCLEOTIDE SEQUENCE</scope>
    <source>
        <strain evidence="1">9144</strain>
    </source>
</reference>